<reference evidence="1 2" key="1">
    <citation type="submission" date="2017-03" db="EMBL/GenBank/DDBJ databases">
        <title>Genomes of endolithic fungi from Antarctica.</title>
        <authorList>
            <person name="Coleine C."/>
            <person name="Masonjones S."/>
            <person name="Stajich J.E."/>
        </authorList>
    </citation>
    <scope>NUCLEOTIDE SEQUENCE [LARGE SCALE GENOMIC DNA]</scope>
    <source>
        <strain evidence="1 2">CCFEE 5184</strain>
    </source>
</reference>
<protein>
    <submittedName>
        <fullName evidence="1">Uncharacterized protein</fullName>
    </submittedName>
</protein>
<dbReference type="EMBL" id="NAJQ01000105">
    <property type="protein sequence ID" value="TKA78765.1"/>
    <property type="molecule type" value="Genomic_DNA"/>
</dbReference>
<dbReference type="AlphaFoldDB" id="A0A4U0XUM1"/>
<dbReference type="OrthoDB" id="5290825at2759"/>
<comment type="caution">
    <text evidence="1">The sequence shown here is derived from an EMBL/GenBank/DDBJ whole genome shotgun (WGS) entry which is preliminary data.</text>
</comment>
<keyword evidence="2" id="KW-1185">Reference proteome</keyword>
<evidence type="ECO:0000313" key="2">
    <source>
        <dbReference type="Proteomes" id="UP000309340"/>
    </source>
</evidence>
<proteinExistence type="predicted"/>
<accession>A0A4U0XUM1</accession>
<sequence>MSRTPSVASDRHSTVSGLTANYFSTNPENVNPAPAYTKQRSLEELDYVFGVSTRKHARFQATQMFPWWFRRYVLWRKGQPMPQLYRFEDTSVFNEYTGSPEKIQFGQKEDLASKQA</sequence>
<evidence type="ECO:0000313" key="1">
    <source>
        <dbReference type="EMBL" id="TKA78765.1"/>
    </source>
</evidence>
<gene>
    <name evidence="1" type="ORF">B0A55_04125</name>
</gene>
<dbReference type="STRING" id="329884.A0A4U0XUM1"/>
<organism evidence="1 2">
    <name type="scientific">Friedmanniomyces simplex</name>
    <dbReference type="NCBI Taxonomy" id="329884"/>
    <lineage>
        <taxon>Eukaryota</taxon>
        <taxon>Fungi</taxon>
        <taxon>Dikarya</taxon>
        <taxon>Ascomycota</taxon>
        <taxon>Pezizomycotina</taxon>
        <taxon>Dothideomycetes</taxon>
        <taxon>Dothideomycetidae</taxon>
        <taxon>Mycosphaerellales</taxon>
        <taxon>Teratosphaeriaceae</taxon>
        <taxon>Friedmanniomyces</taxon>
    </lineage>
</organism>
<dbReference type="Proteomes" id="UP000309340">
    <property type="component" value="Unassembled WGS sequence"/>
</dbReference>
<name>A0A4U0XUM1_9PEZI</name>